<dbReference type="InterPro" id="IPR002579">
    <property type="entry name" value="Met_Sox_Rdtase_MsrB_dom"/>
</dbReference>
<gene>
    <name evidence="6" type="ORF">Abci_003_084</name>
    <name evidence="7" type="ORF">ACI01nite_16710</name>
</gene>
<feature type="region of interest" description="Disordered" evidence="4">
    <location>
        <begin position="1"/>
        <end position="37"/>
    </location>
</feature>
<evidence type="ECO:0000313" key="6">
    <source>
        <dbReference type="EMBL" id="GAN59321.1"/>
    </source>
</evidence>
<comment type="caution">
    <text evidence="6">The sequence shown here is derived from an EMBL/GenBank/DDBJ whole genome shotgun (WGS) entry which is preliminary data.</text>
</comment>
<dbReference type="NCBIfam" id="TIGR00357">
    <property type="entry name" value="peptide-methionine (R)-S-oxide reductase MsrB"/>
    <property type="match status" value="1"/>
</dbReference>
<dbReference type="GO" id="GO:0030091">
    <property type="term" value="P:protein repair"/>
    <property type="evidence" value="ECO:0007669"/>
    <property type="project" value="InterPro"/>
</dbReference>
<dbReference type="EMBL" id="BAMV01000003">
    <property type="protein sequence ID" value="GAN59321.1"/>
    <property type="molecule type" value="Genomic_DNA"/>
</dbReference>
<dbReference type="GO" id="GO:0005737">
    <property type="term" value="C:cytoplasm"/>
    <property type="evidence" value="ECO:0007669"/>
    <property type="project" value="TreeGrafter"/>
</dbReference>
<evidence type="ECO:0000313" key="7">
    <source>
        <dbReference type="EMBL" id="GEL59069.1"/>
    </source>
</evidence>
<organism evidence="6 8">
    <name type="scientific">Acetobacter cibinongensis</name>
    <dbReference type="NCBI Taxonomy" id="146475"/>
    <lineage>
        <taxon>Bacteria</taxon>
        <taxon>Pseudomonadati</taxon>
        <taxon>Pseudomonadota</taxon>
        <taxon>Alphaproteobacteria</taxon>
        <taxon>Acetobacterales</taxon>
        <taxon>Acetobacteraceae</taxon>
        <taxon>Acetobacter</taxon>
    </lineage>
</organism>
<dbReference type="EC" id="1.8.4.12" evidence="1"/>
<evidence type="ECO:0000313" key="8">
    <source>
        <dbReference type="Proteomes" id="UP000032671"/>
    </source>
</evidence>
<comment type="catalytic activity">
    <reaction evidence="3">
        <text>L-methionyl-[protein] + [thioredoxin]-disulfide + H2O = L-methionyl-(R)-S-oxide-[protein] + [thioredoxin]-dithiol</text>
        <dbReference type="Rhea" id="RHEA:24164"/>
        <dbReference type="Rhea" id="RHEA-COMP:10698"/>
        <dbReference type="Rhea" id="RHEA-COMP:10700"/>
        <dbReference type="Rhea" id="RHEA-COMP:12313"/>
        <dbReference type="Rhea" id="RHEA-COMP:12314"/>
        <dbReference type="ChEBI" id="CHEBI:15377"/>
        <dbReference type="ChEBI" id="CHEBI:16044"/>
        <dbReference type="ChEBI" id="CHEBI:29950"/>
        <dbReference type="ChEBI" id="CHEBI:45764"/>
        <dbReference type="ChEBI" id="CHEBI:50058"/>
        <dbReference type="EC" id="1.8.4.12"/>
    </reaction>
</comment>
<dbReference type="Proteomes" id="UP000321891">
    <property type="component" value="Unassembled WGS sequence"/>
</dbReference>
<evidence type="ECO:0000256" key="3">
    <source>
        <dbReference type="ARBA" id="ARBA00048488"/>
    </source>
</evidence>
<evidence type="ECO:0000256" key="1">
    <source>
        <dbReference type="ARBA" id="ARBA00012499"/>
    </source>
</evidence>
<dbReference type="EMBL" id="BJVU01000006">
    <property type="protein sequence ID" value="GEL59069.1"/>
    <property type="molecule type" value="Genomic_DNA"/>
</dbReference>
<dbReference type="Proteomes" id="UP000032671">
    <property type="component" value="Unassembled WGS sequence"/>
</dbReference>
<keyword evidence="9" id="KW-1185">Reference proteome</keyword>
<evidence type="ECO:0000259" key="5">
    <source>
        <dbReference type="PROSITE" id="PS51790"/>
    </source>
</evidence>
<dbReference type="PANTHER" id="PTHR10173:SF57">
    <property type="entry name" value="PEPTIDE-METHIONINE (R)-S-OXIDE REDUCTASE"/>
    <property type="match status" value="1"/>
</dbReference>
<reference evidence="6 8" key="1">
    <citation type="submission" date="2012-11" db="EMBL/GenBank/DDBJ databases">
        <title>Whole genome sequence of Acetobacter cibinongensis 4H-1.</title>
        <authorList>
            <person name="Azuma Y."/>
            <person name="Higashiura N."/>
            <person name="Hirakawa H."/>
            <person name="Matsushita K."/>
        </authorList>
    </citation>
    <scope>NUCLEOTIDE SEQUENCE [LARGE SCALE GENOMIC DNA]</scope>
    <source>
        <strain evidence="6 8">4H-1</strain>
    </source>
</reference>
<accession>A0A6N3SRI9</accession>
<dbReference type="PROSITE" id="PS51790">
    <property type="entry name" value="MSRB"/>
    <property type="match status" value="1"/>
</dbReference>
<accession>A0A0D6N1C0</accession>
<name>A0A0D6N1C0_9PROT</name>
<reference evidence="7 9" key="2">
    <citation type="submission" date="2019-07" db="EMBL/GenBank/DDBJ databases">
        <title>Whole genome shotgun sequence of Acetobacter cibinongensis NBRC 16605.</title>
        <authorList>
            <person name="Hosoyama A."/>
            <person name="Uohara A."/>
            <person name="Ohji S."/>
            <person name="Ichikawa N."/>
        </authorList>
    </citation>
    <scope>NUCLEOTIDE SEQUENCE [LARGE SCALE GENOMIC DNA]</scope>
    <source>
        <strain evidence="7 9">NBRC 16605</strain>
    </source>
</reference>
<dbReference type="Gene3D" id="2.170.150.20">
    <property type="entry name" value="Peptide methionine sulfoxide reductase"/>
    <property type="match status" value="1"/>
</dbReference>
<evidence type="ECO:0000256" key="4">
    <source>
        <dbReference type="SAM" id="MobiDB-lite"/>
    </source>
</evidence>
<keyword evidence="2" id="KW-0560">Oxidoreductase</keyword>
<feature type="compositionally biased region" description="Basic and acidic residues" evidence="4">
    <location>
        <begin position="18"/>
        <end position="28"/>
    </location>
</feature>
<feature type="domain" description="MsrB" evidence="5">
    <location>
        <begin position="8"/>
        <end position="129"/>
    </location>
</feature>
<dbReference type="PANTHER" id="PTHR10173">
    <property type="entry name" value="METHIONINE SULFOXIDE REDUCTASE"/>
    <property type="match status" value="1"/>
</dbReference>
<dbReference type="GO" id="GO:0006979">
    <property type="term" value="P:response to oxidative stress"/>
    <property type="evidence" value="ECO:0007669"/>
    <property type="project" value="InterPro"/>
</dbReference>
<dbReference type="STRING" id="1231339.Abci_003_084"/>
<dbReference type="AlphaFoldDB" id="A0A0D6N1C0"/>
<proteinExistence type="predicted"/>
<dbReference type="GO" id="GO:0033743">
    <property type="term" value="F:peptide-methionine (R)-S-oxide reductase activity"/>
    <property type="evidence" value="ECO:0007669"/>
    <property type="project" value="UniProtKB-EC"/>
</dbReference>
<evidence type="ECO:0000313" key="9">
    <source>
        <dbReference type="Proteomes" id="UP000321891"/>
    </source>
</evidence>
<sequence length="134" mass="14447">MAESCSTARCGARPLTPEQEHILRERGTEYPGSSPLNAEKRDGIYQCAGCGADLFSSETKYESGSGWPSFYAPLTGAVSSRQDSSHGMVRTEVTCAHCHGHLGHVFPDGPPPTGERYCMNGLALDFVPREPEEA</sequence>
<dbReference type="RefSeq" id="WP_048837410.1">
    <property type="nucleotide sequence ID" value="NZ_BAMV01000003.1"/>
</dbReference>
<evidence type="ECO:0000256" key="2">
    <source>
        <dbReference type="ARBA" id="ARBA00023002"/>
    </source>
</evidence>
<dbReference type="Pfam" id="PF01641">
    <property type="entry name" value="SelR"/>
    <property type="match status" value="1"/>
</dbReference>
<dbReference type="SUPFAM" id="SSF51316">
    <property type="entry name" value="Mss4-like"/>
    <property type="match status" value="1"/>
</dbReference>
<dbReference type="InterPro" id="IPR028427">
    <property type="entry name" value="Met_Sox_Rdtase_MsrB"/>
</dbReference>
<protein>
    <recommendedName>
        <fullName evidence="1">peptide-methionine (R)-S-oxide reductase</fullName>
        <ecNumber evidence="1">1.8.4.12</ecNumber>
    </recommendedName>
</protein>
<dbReference type="InterPro" id="IPR011057">
    <property type="entry name" value="Mss4-like_sf"/>
</dbReference>